<evidence type="ECO:0000256" key="1">
    <source>
        <dbReference type="SAM" id="Phobius"/>
    </source>
</evidence>
<accession>A0A2P2JHL5</accession>
<dbReference type="AlphaFoldDB" id="A0A2P2JHL5"/>
<evidence type="ECO:0000313" key="2">
    <source>
        <dbReference type="EMBL" id="MBW92962.1"/>
    </source>
</evidence>
<protein>
    <submittedName>
        <fullName evidence="2">Iron-sulfur cluster assembly protein</fullName>
    </submittedName>
</protein>
<keyword evidence="1" id="KW-0472">Membrane</keyword>
<dbReference type="EMBL" id="GGEC01012479">
    <property type="protein sequence ID" value="MBW92962.1"/>
    <property type="molecule type" value="Transcribed_RNA"/>
</dbReference>
<organism evidence="2">
    <name type="scientific">Rhizophora mucronata</name>
    <name type="common">Asiatic mangrove</name>
    <dbReference type="NCBI Taxonomy" id="61149"/>
    <lineage>
        <taxon>Eukaryota</taxon>
        <taxon>Viridiplantae</taxon>
        <taxon>Streptophyta</taxon>
        <taxon>Embryophyta</taxon>
        <taxon>Tracheophyta</taxon>
        <taxon>Spermatophyta</taxon>
        <taxon>Magnoliopsida</taxon>
        <taxon>eudicotyledons</taxon>
        <taxon>Gunneridae</taxon>
        <taxon>Pentapetalae</taxon>
        <taxon>rosids</taxon>
        <taxon>fabids</taxon>
        <taxon>Malpighiales</taxon>
        <taxon>Rhizophoraceae</taxon>
        <taxon>Rhizophora</taxon>
    </lineage>
</organism>
<keyword evidence="1" id="KW-1133">Transmembrane helix</keyword>
<name>A0A2P2JHL5_RHIMU</name>
<feature type="transmembrane region" description="Helical" evidence="1">
    <location>
        <begin position="12"/>
        <end position="29"/>
    </location>
</feature>
<sequence length="33" mass="3939">MHECLRVNQYFYTLFLNQFIVLPFLFGVIESVG</sequence>
<proteinExistence type="predicted"/>
<reference evidence="2" key="1">
    <citation type="submission" date="2018-02" db="EMBL/GenBank/DDBJ databases">
        <title>Rhizophora mucronata_Transcriptome.</title>
        <authorList>
            <person name="Meera S.P."/>
            <person name="Sreeshan A."/>
            <person name="Augustine A."/>
        </authorList>
    </citation>
    <scope>NUCLEOTIDE SEQUENCE</scope>
    <source>
        <tissue evidence="2">Leaf</tissue>
    </source>
</reference>
<keyword evidence="1" id="KW-0812">Transmembrane</keyword>